<feature type="region of interest" description="Disordered" evidence="1">
    <location>
        <begin position="56"/>
        <end position="87"/>
    </location>
</feature>
<feature type="compositionally biased region" description="Basic and acidic residues" evidence="1">
    <location>
        <begin position="69"/>
        <end position="84"/>
    </location>
</feature>
<name>A0AAW1E798_ZOAVI</name>
<protein>
    <submittedName>
        <fullName evidence="2">Uncharacterized protein</fullName>
    </submittedName>
</protein>
<keyword evidence="3" id="KW-1185">Reference proteome</keyword>
<evidence type="ECO:0000313" key="3">
    <source>
        <dbReference type="Proteomes" id="UP001488805"/>
    </source>
</evidence>
<sequence>MKAAIDDLLNKRRGQKDMLKLVDQDYAALVHNSFINPPPPVHTLTQASIEKIVQNIMEKQQQQQQQQQSKEEKTQTKPEPRYENDGSSIHVFYQQGPFRYLYCSTKVFKAYGAEEKKRWEVEKGK</sequence>
<reference evidence="2 3" key="1">
    <citation type="journal article" date="2024" name="Genome Biol. Evol.">
        <title>Chromosome-level genome assembly of the viviparous eelpout Zoarces viviparus.</title>
        <authorList>
            <person name="Fuhrmann N."/>
            <person name="Brasseur M.V."/>
            <person name="Bakowski C.E."/>
            <person name="Podsiadlowski L."/>
            <person name="Prost S."/>
            <person name="Krehenwinkel H."/>
            <person name="Mayer C."/>
        </authorList>
    </citation>
    <scope>NUCLEOTIDE SEQUENCE [LARGE SCALE GENOMIC DNA]</scope>
    <source>
        <strain evidence="2">NO-MEL_2022_Ind0_liver</strain>
    </source>
</reference>
<dbReference type="Proteomes" id="UP001488805">
    <property type="component" value="Unassembled WGS sequence"/>
</dbReference>
<feature type="compositionally biased region" description="Low complexity" evidence="1">
    <location>
        <begin position="58"/>
        <end position="68"/>
    </location>
</feature>
<organism evidence="2 3">
    <name type="scientific">Zoarces viviparus</name>
    <name type="common">Viviparous eelpout</name>
    <name type="synonym">Blennius viviparus</name>
    <dbReference type="NCBI Taxonomy" id="48416"/>
    <lineage>
        <taxon>Eukaryota</taxon>
        <taxon>Metazoa</taxon>
        <taxon>Chordata</taxon>
        <taxon>Craniata</taxon>
        <taxon>Vertebrata</taxon>
        <taxon>Euteleostomi</taxon>
        <taxon>Actinopterygii</taxon>
        <taxon>Neopterygii</taxon>
        <taxon>Teleostei</taxon>
        <taxon>Neoteleostei</taxon>
        <taxon>Acanthomorphata</taxon>
        <taxon>Eupercaria</taxon>
        <taxon>Perciformes</taxon>
        <taxon>Cottioidei</taxon>
        <taxon>Zoarcales</taxon>
        <taxon>Zoarcidae</taxon>
        <taxon>Zoarcinae</taxon>
        <taxon>Zoarces</taxon>
    </lineage>
</organism>
<accession>A0AAW1E798</accession>
<gene>
    <name evidence="2" type="ORF">VZT92_023012</name>
</gene>
<evidence type="ECO:0000313" key="2">
    <source>
        <dbReference type="EMBL" id="KAK9517665.1"/>
    </source>
</evidence>
<proteinExistence type="predicted"/>
<dbReference type="EMBL" id="JBCEZU010000538">
    <property type="protein sequence ID" value="KAK9517665.1"/>
    <property type="molecule type" value="Genomic_DNA"/>
</dbReference>
<evidence type="ECO:0000256" key="1">
    <source>
        <dbReference type="SAM" id="MobiDB-lite"/>
    </source>
</evidence>
<dbReference type="AlphaFoldDB" id="A0AAW1E798"/>
<comment type="caution">
    <text evidence="2">The sequence shown here is derived from an EMBL/GenBank/DDBJ whole genome shotgun (WGS) entry which is preliminary data.</text>
</comment>